<dbReference type="Proteomes" id="UP000030017">
    <property type="component" value="Unassembled WGS sequence"/>
</dbReference>
<protein>
    <recommendedName>
        <fullName evidence="4">SIMPL domain-containing protein</fullName>
    </recommendedName>
</protein>
<accession>A0A0A0ELW0</accession>
<feature type="chain" id="PRO_5001969213" description="SIMPL domain-containing protein" evidence="1">
    <location>
        <begin position="18"/>
        <end position="234"/>
    </location>
</feature>
<dbReference type="STRING" id="1122185.N792_12125"/>
<proteinExistence type="predicted"/>
<evidence type="ECO:0000313" key="2">
    <source>
        <dbReference type="EMBL" id="KGM51133.1"/>
    </source>
</evidence>
<dbReference type="InterPro" id="IPR052022">
    <property type="entry name" value="26kDa_periplasmic_antigen"/>
</dbReference>
<reference evidence="2 3" key="1">
    <citation type="submission" date="2013-08" db="EMBL/GenBank/DDBJ databases">
        <title>Genome sequencing of Lysobacter.</title>
        <authorList>
            <person name="Zhang S."/>
            <person name="Wang G."/>
        </authorList>
    </citation>
    <scope>NUCLEOTIDE SEQUENCE [LARGE SCALE GENOMIC DNA]</scope>
    <source>
        <strain evidence="2 3">Ko07</strain>
    </source>
</reference>
<dbReference type="AlphaFoldDB" id="A0A0A0ELW0"/>
<keyword evidence="3" id="KW-1185">Reference proteome</keyword>
<dbReference type="eggNOG" id="COG2968">
    <property type="taxonomic scope" value="Bacteria"/>
</dbReference>
<dbReference type="InterPro" id="IPR007497">
    <property type="entry name" value="SIMPL/DUF541"/>
</dbReference>
<comment type="caution">
    <text evidence="2">The sequence shown here is derived from an EMBL/GenBank/DDBJ whole genome shotgun (WGS) entry which is preliminary data.</text>
</comment>
<dbReference type="OrthoDB" id="5985609at2"/>
<dbReference type="PANTHER" id="PTHR34387:SF1">
    <property type="entry name" value="PERIPLASMIC IMMUNOGENIC PROTEIN"/>
    <property type="match status" value="1"/>
</dbReference>
<dbReference type="PANTHER" id="PTHR34387">
    <property type="entry name" value="SLR1258 PROTEIN"/>
    <property type="match status" value="1"/>
</dbReference>
<dbReference type="RefSeq" id="WP_036194944.1">
    <property type="nucleotide sequence ID" value="NZ_AVPS01000008.1"/>
</dbReference>
<keyword evidence="1" id="KW-0732">Signal</keyword>
<dbReference type="GO" id="GO:0006974">
    <property type="term" value="P:DNA damage response"/>
    <property type="evidence" value="ECO:0007669"/>
    <property type="project" value="TreeGrafter"/>
</dbReference>
<dbReference type="Gene3D" id="3.30.70.2970">
    <property type="entry name" value="Protein of unknown function (DUF541), domain 2"/>
    <property type="match status" value="1"/>
</dbReference>
<dbReference type="Pfam" id="PF04402">
    <property type="entry name" value="SIMPL"/>
    <property type="match status" value="1"/>
</dbReference>
<dbReference type="EMBL" id="AVPS01000008">
    <property type="protein sequence ID" value="KGM51133.1"/>
    <property type="molecule type" value="Genomic_DNA"/>
</dbReference>
<evidence type="ECO:0008006" key="4">
    <source>
        <dbReference type="Google" id="ProtNLM"/>
    </source>
</evidence>
<sequence>MRIALLAALLLVPPCFAGSPLPDGPHVVTSGEGKVTIAPDLATITLQVRHRDMAAATAKQRVDAAIEAFLRAAPGFGLATTDVTASDLSLSEDIDYDDAGRRRNNGFVASRAVTVELRQLHRLGEFIDSALAAGLNSVENVVFASSHKAELQREARAKAVAGAREEASGLAHAFGSEAGAIYSINSVHSHLANGYGGRLDRIVVTGARLNAGKYLQPSVEYTERVSAVFELERK</sequence>
<evidence type="ECO:0000256" key="1">
    <source>
        <dbReference type="SAM" id="SignalP"/>
    </source>
</evidence>
<feature type="signal peptide" evidence="1">
    <location>
        <begin position="1"/>
        <end position="17"/>
    </location>
</feature>
<evidence type="ECO:0000313" key="3">
    <source>
        <dbReference type="Proteomes" id="UP000030017"/>
    </source>
</evidence>
<gene>
    <name evidence="2" type="ORF">N792_12125</name>
</gene>
<organism evidence="2 3">
    <name type="scientific">Lysobacter concretionis Ko07 = DSM 16239</name>
    <dbReference type="NCBI Taxonomy" id="1122185"/>
    <lineage>
        <taxon>Bacteria</taxon>
        <taxon>Pseudomonadati</taxon>
        <taxon>Pseudomonadota</taxon>
        <taxon>Gammaproteobacteria</taxon>
        <taxon>Lysobacterales</taxon>
        <taxon>Lysobacteraceae</taxon>
        <taxon>Novilysobacter</taxon>
    </lineage>
</organism>
<name>A0A0A0ELW0_9GAMM</name>